<dbReference type="RefSeq" id="WP_118981490.1">
    <property type="nucleotide sequence ID" value="NZ_QHCS01000001.1"/>
</dbReference>
<feature type="transmembrane region" description="Helical" evidence="1">
    <location>
        <begin position="147"/>
        <end position="167"/>
    </location>
</feature>
<sequence>MIKEIFGFLKARRVLILKILTWVILLTTTYNYIRTIGKFSINFPLGDDYDAILNFLNHWDESDSKFSLLFSQHNERRLVFLRIVALAYFKIFHSVNFAHLIWIGNLFLFFTIGVLYVSTKDKRKFFFFAPIFLWILTYSNWESETWAMASLSNFPVLFFAFLSFFFLSKRTLTSFVFSIFFAFLSVFSQGNGLVVFAVGIVFLLKDKIRLAIWIACGLLAIYIYFILFSYLKPAHSKFEFFAFERMFFLTRLFYGMTLLSSVFQSKFSLVLGAVPLVFIFYLYKNYKRISTLLLAMLSFLLISYTSVVFTRGGFGFEQAFVSRYQVYTISIYALIFLSLLPKIRIRKHLFLILLFSGLFYYNSNLLNVHSLQVRKDSILTDQKCGEECSTYLTYPEPERAKNILTQSKTKGVFHNEK</sequence>
<keyword evidence="1" id="KW-0472">Membrane</keyword>
<feature type="transmembrane region" description="Helical" evidence="1">
    <location>
        <begin position="252"/>
        <end position="283"/>
    </location>
</feature>
<feature type="transmembrane region" description="Helical" evidence="1">
    <location>
        <begin position="15"/>
        <end position="33"/>
    </location>
</feature>
<reference evidence="3" key="1">
    <citation type="submission" date="2018-05" db="EMBL/GenBank/DDBJ databases">
        <title>Leptospira yasudae sp. nov. and Leptospira stimsonii sp. nov., two pathogenic species of the genus Leptospira isolated from environmental sources.</title>
        <authorList>
            <person name="Casanovas-Massana A."/>
            <person name="Hamond C."/>
            <person name="Santos L.A."/>
            <person name="Hacker K.P."/>
            <person name="Balassiano I."/>
            <person name="Medeiros M.A."/>
            <person name="Reis M.G."/>
            <person name="Ko A.I."/>
            <person name="Wunder E.A."/>
        </authorList>
    </citation>
    <scope>NUCLEOTIDE SEQUENCE [LARGE SCALE GENOMIC DNA]</scope>
    <source>
        <strain evidence="3">AMB6-RJ</strain>
    </source>
</reference>
<organism evidence="2 3">
    <name type="scientific">Leptospira stimsonii</name>
    <dbReference type="NCBI Taxonomy" id="2202203"/>
    <lineage>
        <taxon>Bacteria</taxon>
        <taxon>Pseudomonadati</taxon>
        <taxon>Spirochaetota</taxon>
        <taxon>Spirochaetia</taxon>
        <taxon>Leptospirales</taxon>
        <taxon>Leptospiraceae</taxon>
        <taxon>Leptospira</taxon>
    </lineage>
</organism>
<evidence type="ECO:0008006" key="4">
    <source>
        <dbReference type="Google" id="ProtNLM"/>
    </source>
</evidence>
<proteinExistence type="predicted"/>
<feature type="transmembrane region" description="Helical" evidence="1">
    <location>
        <begin position="289"/>
        <end position="312"/>
    </location>
</feature>
<feature type="transmembrane region" description="Helical" evidence="1">
    <location>
        <begin position="210"/>
        <end position="231"/>
    </location>
</feature>
<feature type="transmembrane region" description="Helical" evidence="1">
    <location>
        <begin position="101"/>
        <end position="118"/>
    </location>
</feature>
<feature type="transmembrane region" description="Helical" evidence="1">
    <location>
        <begin position="349"/>
        <end position="368"/>
    </location>
</feature>
<evidence type="ECO:0000313" key="3">
    <source>
        <dbReference type="Proteomes" id="UP000266669"/>
    </source>
</evidence>
<dbReference type="AlphaFoldDB" id="A0A8B3CYA8"/>
<dbReference type="Proteomes" id="UP000266669">
    <property type="component" value="Unassembled WGS sequence"/>
</dbReference>
<evidence type="ECO:0000256" key="1">
    <source>
        <dbReference type="SAM" id="Phobius"/>
    </source>
</evidence>
<accession>A0A8B3CYA8</accession>
<keyword evidence="1" id="KW-1133">Transmembrane helix</keyword>
<feature type="transmembrane region" description="Helical" evidence="1">
    <location>
        <begin position="324"/>
        <end position="343"/>
    </location>
</feature>
<comment type="caution">
    <text evidence="2">The sequence shown here is derived from an EMBL/GenBank/DDBJ whole genome shotgun (WGS) entry which is preliminary data.</text>
</comment>
<feature type="transmembrane region" description="Helical" evidence="1">
    <location>
        <begin position="179"/>
        <end position="204"/>
    </location>
</feature>
<evidence type="ECO:0000313" key="2">
    <source>
        <dbReference type="EMBL" id="RHX89006.1"/>
    </source>
</evidence>
<feature type="transmembrane region" description="Helical" evidence="1">
    <location>
        <begin position="125"/>
        <end position="141"/>
    </location>
</feature>
<dbReference type="EMBL" id="QHCS01000001">
    <property type="protein sequence ID" value="RHX89006.1"/>
    <property type="molecule type" value="Genomic_DNA"/>
</dbReference>
<gene>
    <name evidence="2" type="ORF">DLM78_06580</name>
</gene>
<protein>
    <recommendedName>
        <fullName evidence="4">Dolichyl-phosphate-mannose--protein mannosyltransferase</fullName>
    </recommendedName>
</protein>
<keyword evidence="1" id="KW-0812">Transmembrane</keyword>
<name>A0A8B3CYA8_9LEPT</name>